<feature type="binding site" evidence="6">
    <location>
        <position position="324"/>
    </location>
    <ligand>
        <name>GTP</name>
        <dbReference type="ChEBI" id="CHEBI:37565"/>
    </ligand>
</feature>
<evidence type="ECO:0000256" key="5">
    <source>
        <dbReference type="ARBA" id="ARBA00023224"/>
    </source>
</evidence>
<gene>
    <name evidence="8" type="ORF">Ctob_002087</name>
</gene>
<dbReference type="GO" id="GO:0005525">
    <property type="term" value="F:GTP binding"/>
    <property type="evidence" value="ECO:0007669"/>
    <property type="project" value="UniProtKB-KW"/>
</dbReference>
<feature type="binding site" evidence="6">
    <location>
        <begin position="47"/>
        <end position="52"/>
    </location>
    <ligand>
        <name>GTP</name>
        <dbReference type="ChEBI" id="CHEBI:37565"/>
    </ligand>
</feature>
<proteinExistence type="predicted"/>
<dbReference type="InterPro" id="IPR011025">
    <property type="entry name" value="GproteinA_insert"/>
</dbReference>
<dbReference type="GO" id="GO:0031683">
    <property type="term" value="F:G-protein beta/gamma-subunit complex binding"/>
    <property type="evidence" value="ECO:0007669"/>
    <property type="project" value="InterPro"/>
</dbReference>
<dbReference type="CDD" id="cd00066">
    <property type="entry name" value="G-alpha"/>
    <property type="match status" value="1"/>
</dbReference>
<dbReference type="GO" id="GO:0003924">
    <property type="term" value="F:GTPase activity"/>
    <property type="evidence" value="ECO:0007669"/>
    <property type="project" value="InterPro"/>
</dbReference>
<dbReference type="SMART" id="SM00275">
    <property type="entry name" value="G_alpha"/>
    <property type="match status" value="1"/>
</dbReference>
<dbReference type="Gene3D" id="3.40.50.300">
    <property type="entry name" value="P-loop containing nucleotide triphosphate hydrolases"/>
    <property type="match status" value="1"/>
</dbReference>
<keyword evidence="5" id="KW-0807">Transducer</keyword>
<dbReference type="SUPFAM" id="SSF52540">
    <property type="entry name" value="P-loop containing nucleoside triphosphate hydrolases"/>
    <property type="match status" value="1"/>
</dbReference>
<dbReference type="SUPFAM" id="SSF47895">
    <property type="entry name" value="Transducin (alpha subunit), insertion domain"/>
    <property type="match status" value="1"/>
</dbReference>
<dbReference type="GO" id="GO:0005834">
    <property type="term" value="C:heterotrimeric G-protein complex"/>
    <property type="evidence" value="ECO:0007669"/>
    <property type="project" value="TreeGrafter"/>
</dbReference>
<comment type="caution">
    <text evidence="8">The sequence shown here is derived from an EMBL/GenBank/DDBJ whole genome shotgun (WGS) entry which is preliminary data.</text>
</comment>
<dbReference type="OrthoDB" id="5817230at2759"/>
<accession>A0A0M0J6B2</accession>
<evidence type="ECO:0000256" key="4">
    <source>
        <dbReference type="ARBA" id="ARBA00023134"/>
    </source>
</evidence>
<evidence type="ECO:0000313" key="8">
    <source>
        <dbReference type="EMBL" id="KOO21872.1"/>
    </source>
</evidence>
<dbReference type="InterPro" id="IPR001019">
    <property type="entry name" value="Gprotein_alpha_su"/>
</dbReference>
<keyword evidence="4 6" id="KW-0342">GTP-binding</keyword>
<feature type="binding site" evidence="6">
    <location>
        <begin position="199"/>
        <end position="203"/>
    </location>
    <ligand>
        <name>GTP</name>
        <dbReference type="ChEBI" id="CHEBI:37565"/>
    </ligand>
</feature>
<dbReference type="Proteomes" id="UP000037460">
    <property type="component" value="Unassembled WGS sequence"/>
</dbReference>
<dbReference type="InterPro" id="IPR027417">
    <property type="entry name" value="P-loop_NTPase"/>
</dbReference>
<dbReference type="PANTHER" id="PTHR10218">
    <property type="entry name" value="GTP-BINDING PROTEIN ALPHA SUBUNIT"/>
    <property type="match status" value="1"/>
</dbReference>
<dbReference type="Pfam" id="PF00503">
    <property type="entry name" value="G-alpha"/>
    <property type="match status" value="1"/>
</dbReference>
<keyword evidence="2 6" id="KW-0547">Nucleotide-binding</keyword>
<dbReference type="AlphaFoldDB" id="A0A0M0J6B2"/>
<feature type="binding site" evidence="7">
    <location>
        <position position="51"/>
    </location>
    <ligand>
        <name>Mg(2+)</name>
        <dbReference type="ChEBI" id="CHEBI:18420"/>
    </ligand>
</feature>
<dbReference type="FunFam" id="3.40.50.300:FF:002307">
    <property type="entry name" value="Guanine nucleotide-binding protein G(k) subunit alpha"/>
    <property type="match status" value="1"/>
</dbReference>
<dbReference type="PROSITE" id="PS51882">
    <property type="entry name" value="G_ALPHA"/>
    <property type="match status" value="1"/>
</dbReference>
<reference evidence="9" key="1">
    <citation type="journal article" date="2015" name="PLoS Genet.">
        <title>Genome Sequence and Transcriptome Analyses of Chrysochromulina tobin: Metabolic Tools for Enhanced Algal Fitness in the Prominent Order Prymnesiales (Haptophyceae).</title>
        <authorList>
            <person name="Hovde B.T."/>
            <person name="Deodato C.R."/>
            <person name="Hunsperger H.M."/>
            <person name="Ryken S.A."/>
            <person name="Yost W."/>
            <person name="Jha R.K."/>
            <person name="Patterson J."/>
            <person name="Monnat R.J. Jr."/>
            <person name="Barlow S.B."/>
            <person name="Starkenburg S.R."/>
            <person name="Cattolico R.A."/>
        </authorList>
    </citation>
    <scope>NUCLEOTIDE SEQUENCE</scope>
    <source>
        <strain evidence="9">CCMP291</strain>
    </source>
</reference>
<dbReference type="EMBL" id="JWZX01003327">
    <property type="protein sequence ID" value="KOO21872.1"/>
    <property type="molecule type" value="Genomic_DNA"/>
</dbReference>
<feature type="binding site" evidence="7">
    <location>
        <position position="180"/>
    </location>
    <ligand>
        <name>Mg(2+)</name>
        <dbReference type="ChEBI" id="CHEBI:18420"/>
    </ligand>
</feature>
<dbReference type="GO" id="GO:0001664">
    <property type="term" value="F:G protein-coupled receptor binding"/>
    <property type="evidence" value="ECO:0007669"/>
    <property type="project" value="TreeGrafter"/>
</dbReference>
<evidence type="ECO:0000256" key="1">
    <source>
        <dbReference type="ARBA" id="ARBA00022723"/>
    </source>
</evidence>
<dbReference type="PRINTS" id="PR00318">
    <property type="entry name" value="GPROTEINA"/>
</dbReference>
<protein>
    <submittedName>
        <fullName evidence="8">G-protein complex alpha subunit</fullName>
    </submittedName>
</protein>
<name>A0A0M0J6B2_9EUKA</name>
<keyword evidence="3 7" id="KW-0460">Magnesium</keyword>
<dbReference type="GO" id="GO:0046872">
    <property type="term" value="F:metal ion binding"/>
    <property type="evidence" value="ECO:0007669"/>
    <property type="project" value="UniProtKB-KW"/>
</dbReference>
<evidence type="ECO:0000256" key="2">
    <source>
        <dbReference type="ARBA" id="ARBA00022741"/>
    </source>
</evidence>
<keyword evidence="9" id="KW-1185">Reference proteome</keyword>
<dbReference type="GO" id="GO:0007188">
    <property type="term" value="P:adenylate cyclase-modulating G protein-coupled receptor signaling pathway"/>
    <property type="evidence" value="ECO:0007669"/>
    <property type="project" value="TreeGrafter"/>
</dbReference>
<feature type="binding site" evidence="6">
    <location>
        <begin position="174"/>
        <end position="180"/>
    </location>
    <ligand>
        <name>GTP</name>
        <dbReference type="ChEBI" id="CHEBI:37565"/>
    </ligand>
</feature>
<keyword evidence="1 7" id="KW-0479">Metal-binding</keyword>
<evidence type="ECO:0000313" key="9">
    <source>
        <dbReference type="Proteomes" id="UP000037460"/>
    </source>
</evidence>
<evidence type="ECO:0000256" key="6">
    <source>
        <dbReference type="PIRSR" id="PIRSR601019-1"/>
    </source>
</evidence>
<dbReference type="GO" id="GO:0005737">
    <property type="term" value="C:cytoplasm"/>
    <property type="evidence" value="ECO:0007669"/>
    <property type="project" value="TreeGrafter"/>
</dbReference>
<dbReference type="PANTHER" id="PTHR10218:SF302">
    <property type="entry name" value="GUANINE NUCLEOTIDE-BINDING PROTEIN ALPHA-5 SUBUNIT"/>
    <property type="match status" value="1"/>
</dbReference>
<dbReference type="Gene3D" id="1.10.400.10">
    <property type="entry name" value="GI Alpha 1, domain 2-like"/>
    <property type="match status" value="1"/>
</dbReference>
<feature type="binding site" evidence="6">
    <location>
        <begin position="268"/>
        <end position="271"/>
    </location>
    <ligand>
        <name>GTP</name>
        <dbReference type="ChEBI" id="CHEBI:37565"/>
    </ligand>
</feature>
<sequence length="353" mass="40064">MGLCGGGISATIDPAVTLRNTHCLKKIREDCEKAHNKKKLLLLGAGESGKSTVFKQMRIINASGYSSGELRQFRWIIHRNMIDGMRTLVEAAQERELELTESNEDVADAMLLYQGENVNPEMGESFASLWADPAIQQSFARRAEFQLGDGVQYFFNNLPRVAAIEYLPTVEDILHARVRTSGVVSRDFVINNQAFQMYDVGGQRSERRNWLPLFDNVTAIVFVAAISEYNQVVAEDRSKNRMQEALELFEQIANSKHFEGIDIILFLNKKDLFEQKIRTVDPVTWFPDYKGGCDFIKAEAYFKAQFEKRINDKKKMLYTYTTCATDTSSMQVVFTAVESMFLTQAFDSVMLGA</sequence>
<evidence type="ECO:0000256" key="7">
    <source>
        <dbReference type="PIRSR" id="PIRSR601019-2"/>
    </source>
</evidence>
<evidence type="ECO:0000256" key="3">
    <source>
        <dbReference type="ARBA" id="ARBA00022842"/>
    </source>
</evidence>
<organism evidence="8 9">
    <name type="scientific">Chrysochromulina tobinii</name>
    <dbReference type="NCBI Taxonomy" id="1460289"/>
    <lineage>
        <taxon>Eukaryota</taxon>
        <taxon>Haptista</taxon>
        <taxon>Haptophyta</taxon>
        <taxon>Prymnesiophyceae</taxon>
        <taxon>Prymnesiales</taxon>
        <taxon>Chrysochromulinaceae</taxon>
        <taxon>Chrysochromulina</taxon>
    </lineage>
</organism>